<keyword evidence="2" id="KW-1185">Reference proteome</keyword>
<organism evidence="1 2">
    <name type="scientific">Saccharomonospora amisosensis</name>
    <dbReference type="NCBI Taxonomy" id="1128677"/>
    <lineage>
        <taxon>Bacteria</taxon>
        <taxon>Bacillati</taxon>
        <taxon>Actinomycetota</taxon>
        <taxon>Actinomycetes</taxon>
        <taxon>Pseudonocardiales</taxon>
        <taxon>Pseudonocardiaceae</taxon>
        <taxon>Saccharomonospora</taxon>
    </lineage>
</organism>
<proteinExistence type="predicted"/>
<evidence type="ECO:0000313" key="2">
    <source>
        <dbReference type="Proteomes" id="UP000545493"/>
    </source>
</evidence>
<accession>A0A7X5ZTB2</accession>
<protein>
    <submittedName>
        <fullName evidence="1">Uncharacterized protein</fullName>
    </submittedName>
</protein>
<dbReference type="Proteomes" id="UP000545493">
    <property type="component" value="Unassembled WGS sequence"/>
</dbReference>
<evidence type="ECO:0000313" key="1">
    <source>
        <dbReference type="EMBL" id="NIJ14859.1"/>
    </source>
</evidence>
<gene>
    <name evidence="1" type="ORF">FHU38_005267</name>
</gene>
<dbReference type="RefSeq" id="WP_167177360.1">
    <property type="nucleotide sequence ID" value="NZ_JAAOYM010000003.1"/>
</dbReference>
<reference evidence="1 2" key="1">
    <citation type="submission" date="2020-03" db="EMBL/GenBank/DDBJ databases">
        <title>Sequencing the genomes of 1000 actinobacteria strains.</title>
        <authorList>
            <person name="Klenk H.-P."/>
        </authorList>
    </citation>
    <scope>NUCLEOTIDE SEQUENCE [LARGE SCALE GENOMIC DNA]</scope>
    <source>
        <strain evidence="1 2">DSM 45685</strain>
    </source>
</reference>
<dbReference type="AlphaFoldDB" id="A0A7X5ZTB2"/>
<sequence>MTLSPELTVEEVLGTLIARGYRFVHPRDANGEVVTVVGIRAHGTVIDVVRLDGEDDVTAMRMPHDEDDVLQPETVLWSASGAMHSVVGDLLALGDHDYAQRYSHRGGGCWVRGESGRAKWLMATA</sequence>
<name>A0A7X5ZTB2_9PSEU</name>
<dbReference type="EMBL" id="JAAOYM010000003">
    <property type="protein sequence ID" value="NIJ14859.1"/>
    <property type="molecule type" value="Genomic_DNA"/>
</dbReference>
<comment type="caution">
    <text evidence="1">The sequence shown here is derived from an EMBL/GenBank/DDBJ whole genome shotgun (WGS) entry which is preliminary data.</text>
</comment>